<keyword evidence="2" id="KW-1185">Reference proteome</keyword>
<sequence>MDKCWFVLRQRHPAPVYTEPGMAFGAAEGPIRLGHFVADPKELDQVINTEDITPFPRNMRIWATGTAQFCLSQKESRVHDNGIVVNLPIATAVGATVSAEARAVFRRIMGEQWDIERLDTQIVQPTEAYLEQCSQSEQLAMWVKKHKRLGAWKAYMISGIMIAHGAKYEHNNGGETGAKLGGGVDLFGAAGVNANIENMKDNGISMGGEIKSNFVFAVRLTEVSKAMFRSNIKQKTITKGTVFAAGPRRCEVAEMLTGAGLAGANMHNLEVVQGEDLEYMIQIKE</sequence>
<protein>
    <submittedName>
        <fullName evidence="1">Uncharacterized protein</fullName>
    </submittedName>
</protein>
<comment type="caution">
    <text evidence="1">The sequence shown here is derived from an EMBL/GenBank/DDBJ whole genome shotgun (WGS) entry which is preliminary data.</text>
</comment>
<reference evidence="1 2" key="1">
    <citation type="submission" date="2023-01" db="EMBL/GenBank/DDBJ databases">
        <title>Analysis of 21 Apiospora genomes using comparative genomics revels a genus with tremendous synthesis potential of carbohydrate active enzymes and secondary metabolites.</title>
        <authorList>
            <person name="Sorensen T."/>
        </authorList>
    </citation>
    <scope>NUCLEOTIDE SEQUENCE [LARGE SCALE GENOMIC DNA]</scope>
    <source>
        <strain evidence="1 2">CBS 33761</strain>
    </source>
</reference>
<organism evidence="1 2">
    <name type="scientific">Apiospora rasikravindrae</name>
    <dbReference type="NCBI Taxonomy" id="990691"/>
    <lineage>
        <taxon>Eukaryota</taxon>
        <taxon>Fungi</taxon>
        <taxon>Dikarya</taxon>
        <taxon>Ascomycota</taxon>
        <taxon>Pezizomycotina</taxon>
        <taxon>Sordariomycetes</taxon>
        <taxon>Xylariomycetidae</taxon>
        <taxon>Amphisphaeriales</taxon>
        <taxon>Apiosporaceae</taxon>
        <taxon>Apiospora</taxon>
    </lineage>
</organism>
<evidence type="ECO:0000313" key="2">
    <source>
        <dbReference type="Proteomes" id="UP001444661"/>
    </source>
</evidence>
<accession>A0ABR1S0B6</accession>
<name>A0ABR1S0B6_9PEZI</name>
<proteinExistence type="predicted"/>
<dbReference type="EMBL" id="JAQQWK010000011">
    <property type="protein sequence ID" value="KAK8023583.1"/>
    <property type="molecule type" value="Genomic_DNA"/>
</dbReference>
<dbReference type="Proteomes" id="UP001444661">
    <property type="component" value="Unassembled WGS sequence"/>
</dbReference>
<gene>
    <name evidence="1" type="ORF">PG993_011649</name>
</gene>
<evidence type="ECO:0000313" key="1">
    <source>
        <dbReference type="EMBL" id="KAK8023583.1"/>
    </source>
</evidence>